<evidence type="ECO:0000256" key="1">
    <source>
        <dbReference type="SAM" id="Phobius"/>
    </source>
</evidence>
<comment type="caution">
    <text evidence="2">The sequence shown here is derived from an EMBL/GenBank/DDBJ whole genome shotgun (WGS) entry which is preliminary data.</text>
</comment>
<dbReference type="Proteomes" id="UP000663827">
    <property type="component" value="Unassembled WGS sequence"/>
</dbReference>
<evidence type="ECO:0008006" key="4">
    <source>
        <dbReference type="Google" id="ProtNLM"/>
    </source>
</evidence>
<keyword evidence="1" id="KW-0472">Membrane</keyword>
<accession>A0A8H3E847</accession>
<feature type="transmembrane region" description="Helical" evidence="1">
    <location>
        <begin position="91"/>
        <end position="114"/>
    </location>
</feature>
<name>A0A8H3E847_9AGAM</name>
<feature type="transmembrane region" description="Helical" evidence="1">
    <location>
        <begin position="166"/>
        <end position="190"/>
    </location>
</feature>
<keyword evidence="1" id="KW-1133">Transmembrane helix</keyword>
<evidence type="ECO:0000313" key="2">
    <source>
        <dbReference type="EMBL" id="CAE7204753.1"/>
    </source>
</evidence>
<gene>
    <name evidence="2" type="ORF">RDB_LOCUS142412</name>
</gene>
<feature type="transmembrane region" description="Helical" evidence="1">
    <location>
        <begin position="196"/>
        <end position="215"/>
    </location>
</feature>
<proteinExistence type="predicted"/>
<sequence length="255" mass="28620">MSSTGSTRRLAVSDNKYAILPPVIIVNPNYYIAGVILHGAPRQHESQRCSIGIILCLIFYAANKCLVYLCLIERVRAVWSTTRQRWRSPVYLFCVLLLLPLFGTIAGLLIPQAIRYVYNGYCVLGINRPSSIFLLSYDIFTNLFLTGMFVIPLVRATIRSAWLRTVAIRSTVASLIALVTTSVNGVVVYVLDGNETIWICFGGWLSGLLSYIGLYKDPERPPTHRPIEYTFRPSETFPPFNQGPSIALQRARVVQ</sequence>
<dbReference type="EMBL" id="CAJNJQ010003782">
    <property type="protein sequence ID" value="CAE7204753.1"/>
    <property type="molecule type" value="Genomic_DNA"/>
</dbReference>
<evidence type="ECO:0000313" key="3">
    <source>
        <dbReference type="Proteomes" id="UP000663827"/>
    </source>
</evidence>
<keyword evidence="1" id="KW-0812">Transmembrane</keyword>
<feature type="transmembrane region" description="Helical" evidence="1">
    <location>
        <begin position="51"/>
        <end position="71"/>
    </location>
</feature>
<dbReference type="PANTHER" id="PTHR38848:SF3">
    <property type="entry name" value="G-PROTEIN COUPLED RECEPTORS FAMILY 3 PROFILE DOMAIN-CONTAINING PROTEIN"/>
    <property type="match status" value="1"/>
</dbReference>
<protein>
    <recommendedName>
        <fullName evidence="4">Transmembrane protein</fullName>
    </recommendedName>
</protein>
<dbReference type="AlphaFoldDB" id="A0A8H3E847"/>
<feature type="transmembrane region" description="Helical" evidence="1">
    <location>
        <begin position="134"/>
        <end position="154"/>
    </location>
</feature>
<reference evidence="2" key="1">
    <citation type="submission" date="2021-01" db="EMBL/GenBank/DDBJ databases">
        <authorList>
            <person name="Kaushik A."/>
        </authorList>
    </citation>
    <scope>NUCLEOTIDE SEQUENCE</scope>
    <source>
        <strain evidence="2">AG5</strain>
    </source>
</reference>
<dbReference type="PANTHER" id="PTHR38848">
    <property type="entry name" value="G-PROTEIN COUPLED RECEPTORS FAMILY 3 PROFILE DOMAIN-CONTAINING PROTEIN"/>
    <property type="match status" value="1"/>
</dbReference>
<organism evidence="2 3">
    <name type="scientific">Rhizoctonia solani</name>
    <dbReference type="NCBI Taxonomy" id="456999"/>
    <lineage>
        <taxon>Eukaryota</taxon>
        <taxon>Fungi</taxon>
        <taxon>Dikarya</taxon>
        <taxon>Basidiomycota</taxon>
        <taxon>Agaricomycotina</taxon>
        <taxon>Agaricomycetes</taxon>
        <taxon>Cantharellales</taxon>
        <taxon>Ceratobasidiaceae</taxon>
        <taxon>Rhizoctonia</taxon>
    </lineage>
</organism>